<reference evidence="1" key="1">
    <citation type="journal article" date="2023" name="G3 (Bethesda)">
        <title>A reference genome for the long-term kleptoplast-retaining sea slug Elysia crispata morphotype clarki.</title>
        <authorList>
            <person name="Eastman K.E."/>
            <person name="Pendleton A.L."/>
            <person name="Shaikh M.A."/>
            <person name="Suttiyut T."/>
            <person name="Ogas R."/>
            <person name="Tomko P."/>
            <person name="Gavelis G."/>
            <person name="Widhalm J.R."/>
            <person name="Wisecaver J.H."/>
        </authorList>
    </citation>
    <scope>NUCLEOTIDE SEQUENCE</scope>
    <source>
        <strain evidence="1">ECLA1</strain>
    </source>
</reference>
<evidence type="ECO:0000313" key="1">
    <source>
        <dbReference type="EMBL" id="KAK3781056.1"/>
    </source>
</evidence>
<proteinExistence type="predicted"/>
<dbReference type="AlphaFoldDB" id="A0AAE1A5J5"/>
<dbReference type="Proteomes" id="UP001283361">
    <property type="component" value="Unassembled WGS sequence"/>
</dbReference>
<comment type="caution">
    <text evidence="1">The sequence shown here is derived from an EMBL/GenBank/DDBJ whole genome shotgun (WGS) entry which is preliminary data.</text>
</comment>
<accession>A0AAE1A5J5</accession>
<sequence>MDAVRFRKTAFHLAGTMFSYVTVLHCGDSVGCRGLTSTSLNRGVNGSVGEEGLLVAFTVGMVRPGGTGYLLLHCYPGMNAKSGSRLNQNEETCAEEILFLKCPTAAAANPSLAIFTQ</sequence>
<organism evidence="1 2">
    <name type="scientific">Elysia crispata</name>
    <name type="common">lettuce slug</name>
    <dbReference type="NCBI Taxonomy" id="231223"/>
    <lineage>
        <taxon>Eukaryota</taxon>
        <taxon>Metazoa</taxon>
        <taxon>Spiralia</taxon>
        <taxon>Lophotrochozoa</taxon>
        <taxon>Mollusca</taxon>
        <taxon>Gastropoda</taxon>
        <taxon>Heterobranchia</taxon>
        <taxon>Euthyneura</taxon>
        <taxon>Panpulmonata</taxon>
        <taxon>Sacoglossa</taxon>
        <taxon>Placobranchoidea</taxon>
        <taxon>Plakobranchidae</taxon>
        <taxon>Elysia</taxon>
    </lineage>
</organism>
<name>A0AAE1A5J5_9GAST</name>
<keyword evidence="2" id="KW-1185">Reference proteome</keyword>
<evidence type="ECO:0000313" key="2">
    <source>
        <dbReference type="Proteomes" id="UP001283361"/>
    </source>
</evidence>
<gene>
    <name evidence="1" type="ORF">RRG08_046359</name>
</gene>
<protein>
    <submittedName>
        <fullName evidence="1">Uncharacterized protein</fullName>
    </submittedName>
</protein>
<dbReference type="EMBL" id="JAWDGP010002673">
    <property type="protein sequence ID" value="KAK3781056.1"/>
    <property type="molecule type" value="Genomic_DNA"/>
</dbReference>